<accession>A0A0C3Q7N1</accession>
<evidence type="ECO:0000313" key="3">
    <source>
        <dbReference type="Proteomes" id="UP000054248"/>
    </source>
</evidence>
<evidence type="ECO:0000256" key="1">
    <source>
        <dbReference type="SAM" id="MobiDB-lite"/>
    </source>
</evidence>
<name>A0A0C3Q7N1_9AGAM</name>
<dbReference type="AlphaFoldDB" id="A0A0C3Q7N1"/>
<dbReference type="Proteomes" id="UP000054248">
    <property type="component" value="Unassembled WGS sequence"/>
</dbReference>
<gene>
    <name evidence="2" type="ORF">M407DRAFT_30243</name>
</gene>
<reference evidence="2 3" key="1">
    <citation type="submission" date="2014-04" db="EMBL/GenBank/DDBJ databases">
        <authorList>
            <consortium name="DOE Joint Genome Institute"/>
            <person name="Kuo A."/>
            <person name="Girlanda M."/>
            <person name="Perotto S."/>
            <person name="Kohler A."/>
            <person name="Nagy L.G."/>
            <person name="Floudas D."/>
            <person name="Copeland A."/>
            <person name="Barry K.W."/>
            <person name="Cichocki N."/>
            <person name="Veneault-Fourrey C."/>
            <person name="LaButti K."/>
            <person name="Lindquist E.A."/>
            <person name="Lipzen A."/>
            <person name="Lundell T."/>
            <person name="Morin E."/>
            <person name="Murat C."/>
            <person name="Sun H."/>
            <person name="Tunlid A."/>
            <person name="Henrissat B."/>
            <person name="Grigoriev I.V."/>
            <person name="Hibbett D.S."/>
            <person name="Martin F."/>
            <person name="Nordberg H.P."/>
            <person name="Cantor M.N."/>
            <person name="Hua S.X."/>
        </authorList>
    </citation>
    <scope>NUCLEOTIDE SEQUENCE [LARGE SCALE GENOMIC DNA]</scope>
    <source>
        <strain evidence="2 3">MUT 4182</strain>
    </source>
</reference>
<keyword evidence="3" id="KW-1185">Reference proteome</keyword>
<dbReference type="OrthoDB" id="3066210at2759"/>
<feature type="region of interest" description="Disordered" evidence="1">
    <location>
        <begin position="124"/>
        <end position="143"/>
    </location>
</feature>
<evidence type="ECO:0000313" key="2">
    <source>
        <dbReference type="EMBL" id="KIO20086.1"/>
    </source>
</evidence>
<dbReference type="HOGENOM" id="CLU_1807647_0_0_1"/>
<organism evidence="2 3">
    <name type="scientific">Tulasnella calospora MUT 4182</name>
    <dbReference type="NCBI Taxonomy" id="1051891"/>
    <lineage>
        <taxon>Eukaryota</taxon>
        <taxon>Fungi</taxon>
        <taxon>Dikarya</taxon>
        <taxon>Basidiomycota</taxon>
        <taxon>Agaricomycotina</taxon>
        <taxon>Agaricomycetes</taxon>
        <taxon>Cantharellales</taxon>
        <taxon>Tulasnellaceae</taxon>
        <taxon>Tulasnella</taxon>
    </lineage>
</organism>
<sequence>MAERKDKSHLQKFLKRHTSDSIPDWDNVKFTRFQAKKSGAEAKPFENFYDAKVPGSYSEEDARRLSVQDDLKKGDLVVIEATAIRFTASNTGSPKKRWRSSPDKGEKKWVARFRLMTMWKLQNSDMNSDEEDATRRKGKGKMI</sequence>
<dbReference type="EMBL" id="KN823188">
    <property type="protein sequence ID" value="KIO20086.1"/>
    <property type="molecule type" value="Genomic_DNA"/>
</dbReference>
<reference evidence="3" key="2">
    <citation type="submission" date="2015-01" db="EMBL/GenBank/DDBJ databases">
        <title>Evolutionary Origins and Diversification of the Mycorrhizal Mutualists.</title>
        <authorList>
            <consortium name="DOE Joint Genome Institute"/>
            <consortium name="Mycorrhizal Genomics Consortium"/>
            <person name="Kohler A."/>
            <person name="Kuo A."/>
            <person name="Nagy L.G."/>
            <person name="Floudas D."/>
            <person name="Copeland A."/>
            <person name="Barry K.W."/>
            <person name="Cichocki N."/>
            <person name="Veneault-Fourrey C."/>
            <person name="LaButti K."/>
            <person name="Lindquist E.A."/>
            <person name="Lipzen A."/>
            <person name="Lundell T."/>
            <person name="Morin E."/>
            <person name="Murat C."/>
            <person name="Riley R."/>
            <person name="Ohm R."/>
            <person name="Sun H."/>
            <person name="Tunlid A."/>
            <person name="Henrissat B."/>
            <person name="Grigoriev I.V."/>
            <person name="Hibbett D.S."/>
            <person name="Martin F."/>
        </authorList>
    </citation>
    <scope>NUCLEOTIDE SEQUENCE [LARGE SCALE GENOMIC DNA]</scope>
    <source>
        <strain evidence="3">MUT 4182</strain>
    </source>
</reference>
<proteinExistence type="predicted"/>
<protein>
    <submittedName>
        <fullName evidence="2">Uncharacterized protein</fullName>
    </submittedName>
</protein>